<feature type="compositionally biased region" description="Low complexity" evidence="1">
    <location>
        <begin position="281"/>
        <end position="290"/>
    </location>
</feature>
<evidence type="ECO:0000313" key="3">
    <source>
        <dbReference type="Proteomes" id="UP000317648"/>
    </source>
</evidence>
<dbReference type="AlphaFoldDB" id="A0A518E2X2"/>
<name>A0A518E2X2_9BACT</name>
<evidence type="ECO:0000256" key="1">
    <source>
        <dbReference type="SAM" id="MobiDB-lite"/>
    </source>
</evidence>
<proteinExistence type="predicted"/>
<dbReference type="Proteomes" id="UP000317648">
    <property type="component" value="Chromosome"/>
</dbReference>
<dbReference type="RefSeq" id="WP_197442727.1">
    <property type="nucleotide sequence ID" value="NZ_CP036433.1"/>
</dbReference>
<gene>
    <name evidence="2" type="ORF">Pla8534_63130</name>
</gene>
<feature type="compositionally biased region" description="Pro residues" evidence="1">
    <location>
        <begin position="291"/>
        <end position="301"/>
    </location>
</feature>
<keyword evidence="3" id="KW-1185">Reference proteome</keyword>
<feature type="region of interest" description="Disordered" evidence="1">
    <location>
        <begin position="260"/>
        <end position="303"/>
    </location>
</feature>
<protein>
    <submittedName>
        <fullName evidence="2">Uncharacterized protein</fullName>
    </submittedName>
</protein>
<feature type="region of interest" description="Disordered" evidence="1">
    <location>
        <begin position="371"/>
        <end position="402"/>
    </location>
</feature>
<accession>A0A518E2X2</accession>
<organism evidence="2 3">
    <name type="scientific">Lignipirellula cremea</name>
    <dbReference type="NCBI Taxonomy" id="2528010"/>
    <lineage>
        <taxon>Bacteria</taxon>
        <taxon>Pseudomonadati</taxon>
        <taxon>Planctomycetota</taxon>
        <taxon>Planctomycetia</taxon>
        <taxon>Pirellulales</taxon>
        <taxon>Pirellulaceae</taxon>
        <taxon>Lignipirellula</taxon>
    </lineage>
</organism>
<reference evidence="2 3" key="1">
    <citation type="submission" date="2019-02" db="EMBL/GenBank/DDBJ databases">
        <title>Deep-cultivation of Planctomycetes and their phenomic and genomic characterization uncovers novel biology.</title>
        <authorList>
            <person name="Wiegand S."/>
            <person name="Jogler M."/>
            <person name="Boedeker C."/>
            <person name="Pinto D."/>
            <person name="Vollmers J."/>
            <person name="Rivas-Marin E."/>
            <person name="Kohn T."/>
            <person name="Peeters S.H."/>
            <person name="Heuer A."/>
            <person name="Rast P."/>
            <person name="Oberbeckmann S."/>
            <person name="Bunk B."/>
            <person name="Jeske O."/>
            <person name="Meyerdierks A."/>
            <person name="Storesund J.E."/>
            <person name="Kallscheuer N."/>
            <person name="Luecker S."/>
            <person name="Lage O.M."/>
            <person name="Pohl T."/>
            <person name="Merkel B.J."/>
            <person name="Hornburger P."/>
            <person name="Mueller R.-W."/>
            <person name="Bruemmer F."/>
            <person name="Labrenz M."/>
            <person name="Spormann A.M."/>
            <person name="Op den Camp H."/>
            <person name="Overmann J."/>
            <person name="Amann R."/>
            <person name="Jetten M.S.M."/>
            <person name="Mascher T."/>
            <person name="Medema M.H."/>
            <person name="Devos D.P."/>
            <person name="Kaster A.-K."/>
            <person name="Ovreas L."/>
            <person name="Rohde M."/>
            <person name="Galperin M.Y."/>
            <person name="Jogler C."/>
        </authorList>
    </citation>
    <scope>NUCLEOTIDE SEQUENCE [LARGE SCALE GENOMIC DNA]</scope>
    <source>
        <strain evidence="2 3">Pla85_3_4</strain>
    </source>
</reference>
<dbReference type="EMBL" id="CP036433">
    <property type="protein sequence ID" value="QDU98445.1"/>
    <property type="molecule type" value="Genomic_DNA"/>
</dbReference>
<evidence type="ECO:0000313" key="2">
    <source>
        <dbReference type="EMBL" id="QDU98445.1"/>
    </source>
</evidence>
<dbReference type="KEGG" id="lcre:Pla8534_63130"/>
<sequence>MNHAPLNHALRNSSSAGRRASAWLCLVQAAALLLLCGPAAWSQAQDVHYQHSADMAPGVVGRLQLAHGGPRPGYFQPVEVWGPPGTHVSFASEGRFQPSELNPVKASMLLGQVYRLKVTRIPGVGNEGIEVYPSIELVNRLYPPHGLEEQYPIPIHLTQAELEYASRGNFVTRVIYLEPPLQAVPVADTPAFQRWYEVGPNVDPLKEADRLGRPMAILRMGSRIPDGAEHGFAFGSPPLYRLKPTPPQEAAELRAIEGQAPVDPPAGAVPDAGPVPPPAVDPLAPSAVDPLAPPAVDPLAPPLGAAPQAAPALGAAPRNPAPRVAAAARAIPSYRADQVLARLPTSSKGGRYGTIAPVSAEVEITTAPEPVRSPLPKLQEWDTRPAQVARLPEPTAAPRRRAPQLLYQMFGLPCPASPTKE</sequence>